<keyword evidence="7" id="KW-0342">GTP-binding</keyword>
<dbReference type="PROSITE" id="PS51419">
    <property type="entry name" value="RAB"/>
    <property type="match status" value="1"/>
</dbReference>
<keyword evidence="6" id="KW-0378">Hydrolase</keyword>
<dbReference type="VEuPathDB" id="AmoebaDB:EHI8A_075590"/>
<dbReference type="PRINTS" id="PR00449">
    <property type="entry name" value="RASTRNSFRMNG"/>
</dbReference>
<evidence type="ECO:0000256" key="5">
    <source>
        <dbReference type="ARBA" id="ARBA00022741"/>
    </source>
</evidence>
<reference evidence="9 10" key="1">
    <citation type="submission" date="2016-05" db="EMBL/GenBank/DDBJ databases">
        <title>First whole genome sequencing of Entamoeba histolytica HM1:IMSS-clone-6.</title>
        <authorList>
            <person name="Mukherjee Avik.K."/>
            <person name="Izumyama S."/>
            <person name="Nakada-Tsukui K."/>
            <person name="Nozaki T."/>
        </authorList>
    </citation>
    <scope>NUCLEOTIDE SEQUENCE [LARGE SCALE GENOMIC DNA]</scope>
    <source>
        <strain evidence="9 10">HM1:IMSS clone 6</strain>
    </source>
</reference>
<dbReference type="PANTHER" id="PTHR24070">
    <property type="entry name" value="RAS, DI-RAS, AND RHEB FAMILY MEMBERS OF SMALL GTPASE SUPERFAMILY"/>
    <property type="match status" value="1"/>
</dbReference>
<dbReference type="GO" id="GO:0003925">
    <property type="term" value="F:G protein activity"/>
    <property type="evidence" value="ECO:0007669"/>
    <property type="project" value="UniProtKB-EC"/>
</dbReference>
<dbReference type="SMART" id="SM00175">
    <property type="entry name" value="RAB"/>
    <property type="match status" value="1"/>
</dbReference>
<comment type="subcellular location">
    <subcellularLocation>
        <location evidence="1">Cell membrane</location>
    </subcellularLocation>
</comment>
<dbReference type="PROSITE" id="PS51420">
    <property type="entry name" value="RHO"/>
    <property type="match status" value="1"/>
</dbReference>
<evidence type="ECO:0000256" key="8">
    <source>
        <dbReference type="ARBA" id="ARBA00023136"/>
    </source>
</evidence>
<dbReference type="GO" id="GO:0005886">
    <property type="term" value="C:plasma membrane"/>
    <property type="evidence" value="ECO:0007669"/>
    <property type="project" value="UniProtKB-SubCell"/>
</dbReference>
<dbReference type="VEuPathDB" id="AmoebaDB:EHI5A_153830"/>
<dbReference type="EMBL" id="BDEQ01000001">
    <property type="protein sequence ID" value="GAT94827.1"/>
    <property type="molecule type" value="Genomic_DNA"/>
</dbReference>
<dbReference type="GO" id="GO:0007165">
    <property type="term" value="P:signal transduction"/>
    <property type="evidence" value="ECO:0007669"/>
    <property type="project" value="InterPro"/>
</dbReference>
<evidence type="ECO:0000256" key="2">
    <source>
        <dbReference type="ARBA" id="ARBA00010142"/>
    </source>
</evidence>
<dbReference type="SUPFAM" id="SSF52540">
    <property type="entry name" value="P-loop containing nucleoside triphosphate hydrolases"/>
    <property type="match status" value="1"/>
</dbReference>
<dbReference type="InterPro" id="IPR001806">
    <property type="entry name" value="Small_GTPase"/>
</dbReference>
<dbReference type="SMART" id="SM00174">
    <property type="entry name" value="RHO"/>
    <property type="match status" value="1"/>
</dbReference>
<keyword evidence="5" id="KW-0547">Nucleotide-binding</keyword>
<protein>
    <recommendedName>
        <fullName evidence="3">small monomeric GTPase</fullName>
        <ecNumber evidence="3">3.6.5.2</ecNumber>
    </recommendedName>
</protein>
<dbReference type="Pfam" id="PF00071">
    <property type="entry name" value="Ras"/>
    <property type="match status" value="1"/>
</dbReference>
<evidence type="ECO:0000256" key="6">
    <source>
        <dbReference type="ARBA" id="ARBA00022801"/>
    </source>
</evidence>
<dbReference type="VEuPathDB" id="AmoebaDB:EHI_015350"/>
<keyword evidence="4" id="KW-1003">Cell membrane</keyword>
<dbReference type="PROSITE" id="PS51421">
    <property type="entry name" value="RAS"/>
    <property type="match status" value="1"/>
</dbReference>
<dbReference type="InterPro" id="IPR027417">
    <property type="entry name" value="P-loop_NTPase"/>
</dbReference>
<dbReference type="Proteomes" id="UP000078387">
    <property type="component" value="Unassembled WGS sequence"/>
</dbReference>
<dbReference type="NCBIfam" id="TIGR00231">
    <property type="entry name" value="small_GTP"/>
    <property type="match status" value="1"/>
</dbReference>
<dbReference type="EC" id="3.6.5.2" evidence="3"/>
<dbReference type="VEuPathDB" id="AmoebaDB:KM1_232850"/>
<dbReference type="GO" id="GO:0005525">
    <property type="term" value="F:GTP binding"/>
    <property type="evidence" value="ECO:0007669"/>
    <property type="project" value="UniProtKB-KW"/>
</dbReference>
<sequence length="196" mass="22418">MMGNNGYRVVMLGKGAVGKTSISTQMVSGIFKSLYEPTIEDTFKTSLDIDGTVCVLEILDTAGQEEYNSLRDQYVKLGDGFIIVYSIIEQQSFFDVSTYKDSLRVLLSKTQEERINACLCGNKLDLEEYRVVTTENAAALAKEWHMLFYEVSAKTNQNITEMFKSVIRMIKEDRELHQPQQKLNETEEKKKRCLLL</sequence>
<dbReference type="InterPro" id="IPR005225">
    <property type="entry name" value="Small_GTP-bd"/>
</dbReference>
<evidence type="ECO:0000313" key="10">
    <source>
        <dbReference type="Proteomes" id="UP000078387"/>
    </source>
</evidence>
<evidence type="ECO:0000256" key="4">
    <source>
        <dbReference type="ARBA" id="ARBA00022475"/>
    </source>
</evidence>
<dbReference type="FunFam" id="3.40.50.300:FF:000343">
    <property type="entry name" value="Ras family gtpase"/>
    <property type="match status" value="1"/>
</dbReference>
<proteinExistence type="inferred from homology"/>
<evidence type="ECO:0000256" key="7">
    <source>
        <dbReference type="ARBA" id="ARBA00023134"/>
    </source>
</evidence>
<dbReference type="SMART" id="SM00176">
    <property type="entry name" value="RAN"/>
    <property type="match status" value="1"/>
</dbReference>
<dbReference type="CDD" id="cd00876">
    <property type="entry name" value="Ras"/>
    <property type="match status" value="1"/>
</dbReference>
<dbReference type="OMA" id="KKKHCRI"/>
<gene>
    <name evidence="9" type="ORF">CL6EHI_015350</name>
</gene>
<dbReference type="VEuPathDB" id="AmoebaDB:EHI7A_037100"/>
<organism evidence="9 10">
    <name type="scientific">Entamoeba histolytica</name>
    <dbReference type="NCBI Taxonomy" id="5759"/>
    <lineage>
        <taxon>Eukaryota</taxon>
        <taxon>Amoebozoa</taxon>
        <taxon>Evosea</taxon>
        <taxon>Archamoebae</taxon>
        <taxon>Mastigamoebida</taxon>
        <taxon>Entamoebidae</taxon>
        <taxon>Entamoeba</taxon>
    </lineage>
</organism>
<dbReference type="AlphaFoldDB" id="A0A5K1UDF7"/>
<evidence type="ECO:0000313" key="9">
    <source>
        <dbReference type="EMBL" id="GAT94827.1"/>
    </source>
</evidence>
<accession>A0A5K1UDF7</accession>
<comment type="similarity">
    <text evidence="2">Belongs to the small GTPase superfamily. Rho family.</text>
</comment>
<keyword evidence="8" id="KW-0472">Membrane</keyword>
<evidence type="ECO:0000256" key="1">
    <source>
        <dbReference type="ARBA" id="ARBA00004236"/>
    </source>
</evidence>
<evidence type="ECO:0000256" key="3">
    <source>
        <dbReference type="ARBA" id="ARBA00011984"/>
    </source>
</evidence>
<dbReference type="SMART" id="SM00173">
    <property type="entry name" value="RAS"/>
    <property type="match status" value="1"/>
</dbReference>
<dbReference type="InterPro" id="IPR020849">
    <property type="entry name" value="Small_GTPase_Ras-type"/>
</dbReference>
<dbReference type="Gene3D" id="3.40.50.300">
    <property type="entry name" value="P-loop containing nucleotide triphosphate hydrolases"/>
    <property type="match status" value="1"/>
</dbReference>
<name>A0A5K1UDF7_ENTHI</name>
<comment type="caution">
    <text evidence="9">The sequence shown here is derived from an EMBL/GenBank/DDBJ whole genome shotgun (WGS) entry which is preliminary data.</text>
</comment>